<keyword evidence="3" id="KW-1185">Reference proteome</keyword>
<dbReference type="Proteomes" id="UP000018144">
    <property type="component" value="Unassembled WGS sequence"/>
</dbReference>
<evidence type="ECO:0000313" key="2">
    <source>
        <dbReference type="EMBL" id="CCX06417.1"/>
    </source>
</evidence>
<protein>
    <submittedName>
        <fullName evidence="2">Uncharacterized protein</fullName>
    </submittedName>
</protein>
<evidence type="ECO:0000256" key="1">
    <source>
        <dbReference type="SAM" id="MobiDB-lite"/>
    </source>
</evidence>
<organism evidence="2 3">
    <name type="scientific">Pyronema omphalodes (strain CBS 100304)</name>
    <name type="common">Pyronema confluens</name>
    <dbReference type="NCBI Taxonomy" id="1076935"/>
    <lineage>
        <taxon>Eukaryota</taxon>
        <taxon>Fungi</taxon>
        <taxon>Dikarya</taxon>
        <taxon>Ascomycota</taxon>
        <taxon>Pezizomycotina</taxon>
        <taxon>Pezizomycetes</taxon>
        <taxon>Pezizales</taxon>
        <taxon>Pyronemataceae</taxon>
        <taxon>Pyronema</taxon>
    </lineage>
</organism>
<gene>
    <name evidence="2" type="ORF">PCON_06004</name>
</gene>
<feature type="region of interest" description="Disordered" evidence="1">
    <location>
        <begin position="105"/>
        <end position="152"/>
    </location>
</feature>
<dbReference type="EMBL" id="HF935288">
    <property type="protein sequence ID" value="CCX06417.1"/>
    <property type="molecule type" value="Genomic_DNA"/>
</dbReference>
<name>U4KWU2_PYROM</name>
<reference evidence="2 3" key="1">
    <citation type="journal article" date="2013" name="PLoS Genet.">
        <title>The genome and development-dependent transcriptomes of Pyronema confluens: a window into fungal evolution.</title>
        <authorList>
            <person name="Traeger S."/>
            <person name="Altegoer F."/>
            <person name="Freitag M."/>
            <person name="Gabaldon T."/>
            <person name="Kempken F."/>
            <person name="Kumar A."/>
            <person name="Marcet-Houben M."/>
            <person name="Poggeler S."/>
            <person name="Stajich J.E."/>
            <person name="Nowrousian M."/>
        </authorList>
    </citation>
    <scope>NUCLEOTIDE SEQUENCE [LARGE SCALE GENOMIC DNA]</scope>
    <source>
        <strain evidence="3">CBS 100304</strain>
        <tissue evidence="2">Vegetative mycelium</tissue>
    </source>
</reference>
<proteinExistence type="predicted"/>
<evidence type="ECO:0000313" key="3">
    <source>
        <dbReference type="Proteomes" id="UP000018144"/>
    </source>
</evidence>
<sequence>MAHLYRQDRSLLTTLHSAQRKENSTSQDSSVKLCTSANSSLEEANVKPKKLAFALPVQDPVKFDFNSTTDAEFDDWVIITKDEVPKDRVKSRGLAMFCPKRTTLDLETTKTPSLDPAEEESDSSNFDVSDYELDDDAPRKRRKSIVDAKPVD</sequence>
<dbReference type="AlphaFoldDB" id="U4KWU2"/>
<accession>U4KWU2</accession>